<organism evidence="2 3">
    <name type="scientific">Elliptochloris bilobata</name>
    <dbReference type="NCBI Taxonomy" id="381761"/>
    <lineage>
        <taxon>Eukaryota</taxon>
        <taxon>Viridiplantae</taxon>
        <taxon>Chlorophyta</taxon>
        <taxon>core chlorophytes</taxon>
        <taxon>Trebouxiophyceae</taxon>
        <taxon>Trebouxiophyceae incertae sedis</taxon>
        <taxon>Elliptochloris clade</taxon>
        <taxon>Elliptochloris</taxon>
    </lineage>
</organism>
<evidence type="ECO:0000313" key="3">
    <source>
        <dbReference type="Proteomes" id="UP001445335"/>
    </source>
</evidence>
<reference evidence="2 3" key="1">
    <citation type="journal article" date="2024" name="Nat. Commun.">
        <title>Phylogenomics reveals the evolutionary origins of lichenization in chlorophyte algae.</title>
        <authorList>
            <person name="Puginier C."/>
            <person name="Libourel C."/>
            <person name="Otte J."/>
            <person name="Skaloud P."/>
            <person name="Haon M."/>
            <person name="Grisel S."/>
            <person name="Petersen M."/>
            <person name="Berrin J.G."/>
            <person name="Delaux P.M."/>
            <person name="Dal Grande F."/>
            <person name="Keller J."/>
        </authorList>
    </citation>
    <scope>NUCLEOTIDE SEQUENCE [LARGE SCALE GENOMIC DNA]</scope>
    <source>
        <strain evidence="2 3">SAG 245.80</strain>
    </source>
</reference>
<dbReference type="PANTHER" id="PTHR34289">
    <property type="entry name" value="PROTEIN, PUTATIVE (DUF819)-RELATED"/>
    <property type="match status" value="1"/>
</dbReference>
<evidence type="ECO:0000256" key="1">
    <source>
        <dbReference type="SAM" id="Phobius"/>
    </source>
</evidence>
<accession>A0AAW1QN11</accession>
<feature type="transmembrane region" description="Helical" evidence="1">
    <location>
        <begin position="135"/>
        <end position="157"/>
    </location>
</feature>
<keyword evidence="1" id="KW-0812">Transmembrane</keyword>
<dbReference type="InterPro" id="IPR008537">
    <property type="entry name" value="DUF819"/>
</dbReference>
<keyword evidence="3" id="KW-1185">Reference proteome</keyword>
<evidence type="ECO:0000313" key="2">
    <source>
        <dbReference type="EMBL" id="KAK9822632.1"/>
    </source>
</evidence>
<evidence type="ECO:0008006" key="4">
    <source>
        <dbReference type="Google" id="ProtNLM"/>
    </source>
</evidence>
<feature type="transmembrane region" description="Helical" evidence="1">
    <location>
        <begin position="304"/>
        <end position="326"/>
    </location>
</feature>
<dbReference type="AlphaFoldDB" id="A0AAW1QN11"/>
<dbReference type="PANTHER" id="PTHR34289:SF3">
    <property type="entry name" value="PROTEIN, PUTATIVE (DUF819)-RELATED"/>
    <property type="match status" value="1"/>
</dbReference>
<feature type="transmembrane region" description="Helical" evidence="1">
    <location>
        <begin position="163"/>
        <end position="183"/>
    </location>
</feature>
<name>A0AAW1QN11_9CHLO</name>
<feature type="transmembrane region" description="Helical" evidence="1">
    <location>
        <begin position="101"/>
        <end position="123"/>
    </location>
</feature>
<gene>
    <name evidence="2" type="ORF">WJX81_001192</name>
</gene>
<sequence>MTSRRSQARAFSGPITSDFGVWSALALAGASGLWAEKTALGKNLSGPLVSTLVGLVLSNGGAVPCEHRAYLLVNRFLLPLSIPLLLFSADLKRVVRLLGPMLLAFLLGSVATLAGTLVAYKVIPLTSLGTHSWKVAAALAARHIGGAVNYVGVAGALDIPASAQAAGLAADNLLCVVYFSFIFQLARRLPPDPPASPDAAAASGNGEVPYQRPGIQVLEGATALAVALTICLVGSEVAAWLGYPGATISVVTALTVALATAVPRLLHVLAPSAEGLACIILQVFFAAVGANGSMAAVMGTAPALFLWCSIQIAVHLAIILGVGRLLRFSLRDLLLASNANVGGPATAAGMAAAKGWTLSLVPALLMGTLGYSIATFVALALGRGVLYHM</sequence>
<dbReference type="EMBL" id="JALJOU010000085">
    <property type="protein sequence ID" value="KAK9822632.1"/>
    <property type="molecule type" value="Genomic_DNA"/>
</dbReference>
<dbReference type="Proteomes" id="UP001445335">
    <property type="component" value="Unassembled WGS sequence"/>
</dbReference>
<feature type="transmembrane region" description="Helical" evidence="1">
    <location>
        <begin position="247"/>
        <end position="266"/>
    </location>
</feature>
<keyword evidence="1" id="KW-1133">Transmembrane helix</keyword>
<keyword evidence="1" id="KW-0472">Membrane</keyword>
<feature type="transmembrane region" description="Helical" evidence="1">
    <location>
        <begin position="359"/>
        <end position="381"/>
    </location>
</feature>
<comment type="caution">
    <text evidence="2">The sequence shown here is derived from an EMBL/GenBank/DDBJ whole genome shotgun (WGS) entry which is preliminary data.</text>
</comment>
<protein>
    <recommendedName>
        <fullName evidence="4">Membrane protein YjcL</fullName>
    </recommendedName>
</protein>
<dbReference type="Pfam" id="PF05684">
    <property type="entry name" value="DUF819"/>
    <property type="match status" value="1"/>
</dbReference>
<proteinExistence type="predicted"/>